<dbReference type="SUPFAM" id="SSF55347">
    <property type="entry name" value="Glyceraldehyde-3-phosphate dehydrogenase-like, C-terminal domain"/>
    <property type="match status" value="1"/>
</dbReference>
<dbReference type="RefSeq" id="WP_229669933.1">
    <property type="nucleotide sequence ID" value="NZ_BMMZ01000004.1"/>
</dbReference>
<proteinExistence type="predicted"/>
<evidence type="ECO:0000313" key="3">
    <source>
        <dbReference type="EMBL" id="GGL62167.1"/>
    </source>
</evidence>
<protein>
    <submittedName>
        <fullName evidence="3">Dehydrogenase</fullName>
    </submittedName>
</protein>
<feature type="domain" description="GFO/IDH/MocA-like oxidoreductase" evidence="2">
    <location>
        <begin position="133"/>
        <end position="251"/>
    </location>
</feature>
<dbReference type="InterPro" id="IPR051450">
    <property type="entry name" value="Gfo/Idh/MocA_Oxidoreductases"/>
</dbReference>
<dbReference type="PANTHER" id="PTHR43377">
    <property type="entry name" value="BILIVERDIN REDUCTASE A"/>
    <property type="match status" value="1"/>
</dbReference>
<keyword evidence="4" id="KW-1185">Reference proteome</keyword>
<evidence type="ECO:0000259" key="1">
    <source>
        <dbReference type="Pfam" id="PF01408"/>
    </source>
</evidence>
<dbReference type="PANTHER" id="PTHR43377:SF1">
    <property type="entry name" value="BILIVERDIN REDUCTASE A"/>
    <property type="match status" value="1"/>
</dbReference>
<evidence type="ECO:0000259" key="2">
    <source>
        <dbReference type="Pfam" id="PF22725"/>
    </source>
</evidence>
<dbReference type="InterPro" id="IPR036291">
    <property type="entry name" value="NAD(P)-bd_dom_sf"/>
</dbReference>
<dbReference type="SUPFAM" id="SSF51735">
    <property type="entry name" value="NAD(P)-binding Rossmann-fold domains"/>
    <property type="match status" value="1"/>
</dbReference>
<dbReference type="Pfam" id="PF01408">
    <property type="entry name" value="GFO_IDH_MocA"/>
    <property type="match status" value="1"/>
</dbReference>
<dbReference type="InterPro" id="IPR055170">
    <property type="entry name" value="GFO_IDH_MocA-like_dom"/>
</dbReference>
<dbReference type="EMBL" id="BMMZ01000004">
    <property type="protein sequence ID" value="GGL62167.1"/>
    <property type="molecule type" value="Genomic_DNA"/>
</dbReference>
<name>A0A917S7H2_9ACTN</name>
<reference evidence="3" key="2">
    <citation type="submission" date="2020-09" db="EMBL/GenBank/DDBJ databases">
        <authorList>
            <person name="Sun Q."/>
            <person name="Zhou Y."/>
        </authorList>
    </citation>
    <scope>NUCLEOTIDE SEQUENCE</scope>
    <source>
        <strain evidence="3">CGMCC 4.7306</strain>
    </source>
</reference>
<organism evidence="3 4">
    <name type="scientific">Microlunatus endophyticus</name>
    <dbReference type="NCBI Taxonomy" id="1716077"/>
    <lineage>
        <taxon>Bacteria</taxon>
        <taxon>Bacillati</taxon>
        <taxon>Actinomycetota</taxon>
        <taxon>Actinomycetes</taxon>
        <taxon>Propionibacteriales</taxon>
        <taxon>Propionibacteriaceae</taxon>
        <taxon>Microlunatus</taxon>
    </lineage>
</organism>
<dbReference type="InterPro" id="IPR000683">
    <property type="entry name" value="Gfo/Idh/MocA-like_OxRdtase_N"/>
</dbReference>
<comment type="caution">
    <text evidence="3">The sequence shown here is derived from an EMBL/GenBank/DDBJ whole genome shotgun (WGS) entry which is preliminary data.</text>
</comment>
<accession>A0A917S7H2</accession>
<gene>
    <name evidence="3" type="ORF">GCM10011575_20880</name>
</gene>
<dbReference type="GO" id="GO:0000166">
    <property type="term" value="F:nucleotide binding"/>
    <property type="evidence" value="ECO:0007669"/>
    <property type="project" value="InterPro"/>
</dbReference>
<dbReference type="Gene3D" id="3.40.50.720">
    <property type="entry name" value="NAD(P)-binding Rossmann-like Domain"/>
    <property type="match status" value="1"/>
</dbReference>
<evidence type="ECO:0000313" key="4">
    <source>
        <dbReference type="Proteomes" id="UP000613840"/>
    </source>
</evidence>
<sequence>MSPLVPPASEPLRVGMVGAGGIAGAHLPAWLGLGAQVSVYALDGAPELTAYFGGGTVVGSFEELISQVDVVDVVTPTPFHREYIEAAAAAGKHVVSEKPLGRTAADARAAIDACAAAGVQLYPGHVVRFFSEYETMHREVEKGTIGEIAVQRFTRGGTRPDRAWYHDDAQSGGIILDQMIHDLDFARWNAGEVSTAFARISKNGEGLDAIVNAQVVLTHVSGAISYVGGVWARPGTTFRTTFEIAGTGGILRHDSTQYKPVVIDGGTPDESGTGLLPAMRGVSPFTTELGEFARAFTVGPAPRVSAEDGYAATVIAEAAITSLETGQPVSVELAGVAA</sequence>
<dbReference type="Pfam" id="PF22725">
    <property type="entry name" value="GFO_IDH_MocA_C3"/>
    <property type="match status" value="1"/>
</dbReference>
<dbReference type="Gene3D" id="3.30.360.10">
    <property type="entry name" value="Dihydrodipicolinate Reductase, domain 2"/>
    <property type="match status" value="1"/>
</dbReference>
<feature type="domain" description="Gfo/Idh/MocA-like oxidoreductase N-terminal" evidence="1">
    <location>
        <begin position="12"/>
        <end position="125"/>
    </location>
</feature>
<dbReference type="AlphaFoldDB" id="A0A917S7H2"/>
<reference evidence="3" key="1">
    <citation type="journal article" date="2014" name="Int. J. Syst. Evol. Microbiol.">
        <title>Complete genome sequence of Corynebacterium casei LMG S-19264T (=DSM 44701T), isolated from a smear-ripened cheese.</title>
        <authorList>
            <consortium name="US DOE Joint Genome Institute (JGI-PGF)"/>
            <person name="Walter F."/>
            <person name="Albersmeier A."/>
            <person name="Kalinowski J."/>
            <person name="Ruckert C."/>
        </authorList>
    </citation>
    <scope>NUCLEOTIDE SEQUENCE</scope>
    <source>
        <strain evidence="3">CGMCC 4.7306</strain>
    </source>
</reference>
<dbReference type="Proteomes" id="UP000613840">
    <property type="component" value="Unassembled WGS sequence"/>
</dbReference>